<gene>
    <name evidence="2" type="ORF">SLOPH_899</name>
</gene>
<reference evidence="3" key="1">
    <citation type="journal article" date="2013" name="PLoS Genet.">
        <title>The genome of Spraguea lophii and the basis of host-microsporidian interactions.</title>
        <authorList>
            <person name="Campbell S.E."/>
            <person name="Williams T.A."/>
            <person name="Yousuf A."/>
            <person name="Soanes D.M."/>
            <person name="Paszkiewicz K.H."/>
            <person name="Williams B.A.P."/>
        </authorList>
    </citation>
    <scope>NUCLEOTIDE SEQUENCE [LARGE SCALE GENOMIC DNA]</scope>
    <source>
        <strain evidence="3">42_110</strain>
    </source>
</reference>
<proteinExistence type="predicted"/>
<feature type="region of interest" description="Disordered" evidence="1">
    <location>
        <begin position="252"/>
        <end position="309"/>
    </location>
</feature>
<dbReference type="STRING" id="1358809.S7XJ65"/>
<feature type="compositionally biased region" description="Polar residues" evidence="1">
    <location>
        <begin position="275"/>
        <end position="288"/>
    </location>
</feature>
<protein>
    <submittedName>
        <fullName evidence="2">Uncharacterized protein</fullName>
    </submittedName>
</protein>
<name>S7XJ65_SPRLO</name>
<evidence type="ECO:0000256" key="1">
    <source>
        <dbReference type="SAM" id="MobiDB-lite"/>
    </source>
</evidence>
<comment type="caution">
    <text evidence="2">The sequence shown here is derived from an EMBL/GenBank/DDBJ whole genome shotgun (WGS) entry which is preliminary data.</text>
</comment>
<feature type="non-terminal residue" evidence="2">
    <location>
        <position position="309"/>
    </location>
</feature>
<evidence type="ECO:0000313" key="2">
    <source>
        <dbReference type="EMBL" id="EPR79069.1"/>
    </source>
</evidence>
<dbReference type="HOGENOM" id="CLU_900718_0_0_1"/>
<dbReference type="VEuPathDB" id="MicrosporidiaDB:SLOPH_899"/>
<dbReference type="EMBL" id="ATCN01000413">
    <property type="protein sequence ID" value="EPR79069.1"/>
    <property type="molecule type" value="Genomic_DNA"/>
</dbReference>
<dbReference type="AlphaFoldDB" id="S7XJ65"/>
<evidence type="ECO:0000313" key="3">
    <source>
        <dbReference type="Proteomes" id="UP000014978"/>
    </source>
</evidence>
<dbReference type="InParanoid" id="S7XJ65"/>
<keyword evidence="3" id="KW-1185">Reference proteome</keyword>
<accession>S7XJ65</accession>
<organism evidence="2 3">
    <name type="scientific">Spraguea lophii (strain 42_110)</name>
    <name type="common">Microsporidian parasite</name>
    <dbReference type="NCBI Taxonomy" id="1358809"/>
    <lineage>
        <taxon>Eukaryota</taxon>
        <taxon>Fungi</taxon>
        <taxon>Fungi incertae sedis</taxon>
        <taxon>Microsporidia</taxon>
        <taxon>Spragueidae</taxon>
        <taxon>Spraguea</taxon>
    </lineage>
</organism>
<dbReference type="Proteomes" id="UP000014978">
    <property type="component" value="Unassembled WGS sequence"/>
</dbReference>
<sequence>MKFYILTAVTIFFFDIKDIFGISINNTEINPSGILKNKDVGKKGNHDLTNAEDVEYLECELPTKTKIKKTKNGLKSRIINRGKEIKASIINLFKPQKKNIIEHTNSTSFCDRPLPPLPPSPPSYCSNPIYFCDTILKDNDKELGTKGILSESDYEEPRCGIKLSESDYEEPRFGNKLPKLTCIDLQNHMSSEQGIGKALKKYIHDEFSKLSELSELPELSELSELPELPEFSDNSTRGIDNSLSCIVKPLTTSDASTEESRSALDIPNENDGKKITSQVTSQIQNNSPILEENQPIHNKKTTSEMESTL</sequence>